<reference evidence="4 5" key="1">
    <citation type="submission" date="2018-08" db="EMBL/GenBank/DDBJ databases">
        <title>The multiple taxonomic identification of Sphingomonas gilva.</title>
        <authorList>
            <person name="Zhu D."/>
            <person name="Zheng S."/>
        </authorList>
    </citation>
    <scope>NUCLEOTIDE SEQUENCE [LARGE SCALE GENOMIC DNA]</scope>
    <source>
        <strain evidence="4 5">ZDH117</strain>
    </source>
</reference>
<evidence type="ECO:0000313" key="4">
    <source>
        <dbReference type="EMBL" id="RHW18127.1"/>
    </source>
</evidence>
<gene>
    <name evidence="4" type="ORF">D1610_06470</name>
</gene>
<evidence type="ECO:0000313" key="5">
    <source>
        <dbReference type="Proteomes" id="UP000266693"/>
    </source>
</evidence>
<feature type="domain" description="Autotransporter" evidence="3">
    <location>
        <begin position="781"/>
        <end position="1064"/>
    </location>
</feature>
<dbReference type="PROSITE" id="PS51208">
    <property type="entry name" value="AUTOTRANSPORTER"/>
    <property type="match status" value="1"/>
</dbReference>
<evidence type="ECO:0000256" key="1">
    <source>
        <dbReference type="SAM" id="MobiDB-lite"/>
    </source>
</evidence>
<dbReference type="RefSeq" id="WP_118863317.1">
    <property type="nucleotide sequence ID" value="NZ_QWLV01000002.1"/>
</dbReference>
<accession>A0A396RNP2</accession>
<dbReference type="Pfam" id="PF03797">
    <property type="entry name" value="Autotransporter"/>
    <property type="match status" value="1"/>
</dbReference>
<dbReference type="AlphaFoldDB" id="A0A396RNP2"/>
<name>A0A396RNP2_9SPHN</name>
<feature type="chain" id="PRO_5017474698" evidence="2">
    <location>
        <begin position="23"/>
        <end position="1064"/>
    </location>
</feature>
<feature type="region of interest" description="Disordered" evidence="1">
    <location>
        <begin position="266"/>
        <end position="285"/>
    </location>
</feature>
<dbReference type="EMBL" id="QWLV01000002">
    <property type="protein sequence ID" value="RHW18127.1"/>
    <property type="molecule type" value="Genomic_DNA"/>
</dbReference>
<feature type="compositionally biased region" description="Acidic residues" evidence="1">
    <location>
        <begin position="270"/>
        <end position="281"/>
    </location>
</feature>
<dbReference type="OrthoDB" id="7613961at2"/>
<protein>
    <submittedName>
        <fullName evidence="4">Autotransporter domain-containing protein</fullName>
    </submittedName>
</protein>
<keyword evidence="2" id="KW-0732">Signal</keyword>
<evidence type="ECO:0000259" key="3">
    <source>
        <dbReference type="PROSITE" id="PS51208"/>
    </source>
</evidence>
<sequence length="1064" mass="105308">MRRLLATTCLSSSLLFAAPAMAQTQITDARTTPVTTAGQNLTITSTGSVKPTTGTAVTIDSDNTVSNAGTVQITGANNSTGILAQAGRTGSITNTGTITLDENYTPTDTDSDGDIDGTFAQGSGRFGIRTAGAFTGDVSSTGTITIEGNNSAGIALDGPLTGKLTTGGTIIATGDNSFGVRAGDISGNVRLAGAVGAKGANSVGAAMDGDIGGQLVIQGNIGATGYRSTTPPSDTSKLDADDLLQGGPALRITGNVAGGIVFAVPPADSNADDTDEDDDGLPDATEGSALVNSFGAAPAVQIGGAEDITIGAVAGNANGHGLVMAGTVTGDGVYKDVAGNGLVIGGQGGDVTIAGGMTLNGNVGAASNAANATAVRLGAGANVAEIRVGGNVVAQGGAEAADVSTGIAIDAGANVQTIRNTGSIRARGSGEATGIAIIDRAGTVTLVENAGIIEATGAAAGKGVAIDLSASTGGVTIRQPVAAEGKSAGAIVGDIKLGGGADLVEIADGSMRGNATFGAGANRLAMTGDAVWAGNAAFGASADTMTLGGTSVFAGNADFGGGADSLTLSGTARFAGSITGGGGLAVNVGSGTLDVSNGGAVALGSLSVGSGGTIGVSIDAEAGTNTLYDVAGAATFAQDSRLIVHFANVSGAEGTYTIIRAGDVVGGSNLGLAETVLPFIFDADLTTDDTANTVALTVDRKDAGELGLNRSQASAWDAVFAALDSDEQIADIYLAVADSQSLQAVLSQMLPDHAGGAFETVTAGSRAVTRILADPRMPIADAGGGLSFWVQQVAWGSSKSLGDTASYDVNGWGASGGAELDLGGVGKLGASIAYLAGNDDHGDNDNTVKTGQYEGAVHWRGSFGGANAWVRGSYARIDFDEQRNFVASLGGDAVTRQANGAWNGTLMSAGGGLSYELRAGKRLSLRPAVAFDYYRLKEDGYTETGGGDAFNLTVDERTSDEAAVSAALTVGYDFGGTEPGGGFFRLEAEGGRREIVGGELGATTARFADGDPFILVPEERTSGFTGRLRLLGGDSTYILGGEVSAEEQQDHVALAARVSFQFGF</sequence>
<dbReference type="Gene3D" id="2.40.128.130">
    <property type="entry name" value="Autotransporter beta-domain"/>
    <property type="match status" value="1"/>
</dbReference>
<evidence type="ECO:0000256" key="2">
    <source>
        <dbReference type="SAM" id="SignalP"/>
    </source>
</evidence>
<organism evidence="4 5">
    <name type="scientific">Sphingomonas gilva</name>
    <dbReference type="NCBI Taxonomy" id="2305907"/>
    <lineage>
        <taxon>Bacteria</taxon>
        <taxon>Pseudomonadati</taxon>
        <taxon>Pseudomonadota</taxon>
        <taxon>Alphaproteobacteria</taxon>
        <taxon>Sphingomonadales</taxon>
        <taxon>Sphingomonadaceae</taxon>
        <taxon>Sphingomonas</taxon>
    </lineage>
</organism>
<dbReference type="SUPFAM" id="SSF103515">
    <property type="entry name" value="Autotransporter"/>
    <property type="match status" value="1"/>
</dbReference>
<dbReference type="Proteomes" id="UP000266693">
    <property type="component" value="Unassembled WGS sequence"/>
</dbReference>
<keyword evidence="5" id="KW-1185">Reference proteome</keyword>
<comment type="caution">
    <text evidence="4">The sequence shown here is derived from an EMBL/GenBank/DDBJ whole genome shotgun (WGS) entry which is preliminary data.</text>
</comment>
<dbReference type="SMART" id="SM00869">
    <property type="entry name" value="Autotransporter"/>
    <property type="match status" value="1"/>
</dbReference>
<proteinExistence type="predicted"/>
<dbReference type="InterPro" id="IPR036709">
    <property type="entry name" value="Autotransporte_beta_dom_sf"/>
</dbReference>
<feature type="signal peptide" evidence="2">
    <location>
        <begin position="1"/>
        <end position="22"/>
    </location>
</feature>
<dbReference type="InterPro" id="IPR005546">
    <property type="entry name" value="Autotransporte_beta"/>
</dbReference>